<evidence type="ECO:0000256" key="3">
    <source>
        <dbReference type="ARBA" id="ARBA00023163"/>
    </source>
</evidence>
<sequence length="147" mass="17072">MNDYWQDESIGFLMGKTYRKIVMHVTTHLREFDLTPEQFSVLFCLSKQEGINQKELAIRTTKDQPTITRILDALAKKGFIEKKLSETDRRAYLLMLSDKGREWIELATPAEAKAISEVVDGMSEEELQVLRQTLIRIAENVNRHTKE</sequence>
<evidence type="ECO:0000256" key="2">
    <source>
        <dbReference type="ARBA" id="ARBA00023125"/>
    </source>
</evidence>
<dbReference type="SUPFAM" id="SSF46785">
    <property type="entry name" value="Winged helix' DNA-binding domain"/>
    <property type="match status" value="1"/>
</dbReference>
<dbReference type="EMBL" id="RHHU01000024">
    <property type="protein sequence ID" value="RNB78685.1"/>
    <property type="molecule type" value="Genomic_DNA"/>
</dbReference>
<organism evidence="5 6">
    <name type="scientific">Brevibacillus nitrificans</name>
    <dbReference type="NCBI Taxonomy" id="651560"/>
    <lineage>
        <taxon>Bacteria</taxon>
        <taxon>Bacillati</taxon>
        <taxon>Bacillota</taxon>
        <taxon>Bacilli</taxon>
        <taxon>Bacillales</taxon>
        <taxon>Paenibacillaceae</taxon>
        <taxon>Brevibacillus</taxon>
    </lineage>
</organism>
<keyword evidence="3" id="KW-0804">Transcription</keyword>
<name>A0A3M8CV17_9BACL</name>
<dbReference type="AlphaFoldDB" id="A0A3M8CV17"/>
<evidence type="ECO:0000256" key="1">
    <source>
        <dbReference type="ARBA" id="ARBA00023015"/>
    </source>
</evidence>
<dbReference type="InterPro" id="IPR036388">
    <property type="entry name" value="WH-like_DNA-bd_sf"/>
</dbReference>
<keyword evidence="2" id="KW-0238">DNA-binding</keyword>
<dbReference type="GO" id="GO:0003677">
    <property type="term" value="F:DNA binding"/>
    <property type="evidence" value="ECO:0007669"/>
    <property type="project" value="UniProtKB-KW"/>
</dbReference>
<dbReference type="InterPro" id="IPR036390">
    <property type="entry name" value="WH_DNA-bd_sf"/>
</dbReference>
<protein>
    <submittedName>
        <fullName evidence="5">MarR family transcriptional regulator</fullName>
    </submittedName>
</protein>
<evidence type="ECO:0000313" key="5">
    <source>
        <dbReference type="EMBL" id="RNB78685.1"/>
    </source>
</evidence>
<feature type="domain" description="HTH marR-type" evidence="4">
    <location>
        <begin position="1"/>
        <end position="139"/>
    </location>
</feature>
<keyword evidence="6" id="KW-1185">Reference proteome</keyword>
<keyword evidence="1" id="KW-0805">Transcription regulation</keyword>
<dbReference type="GO" id="GO:0003700">
    <property type="term" value="F:DNA-binding transcription factor activity"/>
    <property type="evidence" value="ECO:0007669"/>
    <property type="project" value="InterPro"/>
</dbReference>
<dbReference type="PROSITE" id="PS50995">
    <property type="entry name" value="HTH_MARR_2"/>
    <property type="match status" value="1"/>
</dbReference>
<comment type="caution">
    <text evidence="5">The sequence shown here is derived from an EMBL/GenBank/DDBJ whole genome shotgun (WGS) entry which is preliminary data.</text>
</comment>
<dbReference type="SMART" id="SM00347">
    <property type="entry name" value="HTH_MARR"/>
    <property type="match status" value="1"/>
</dbReference>
<dbReference type="RefSeq" id="WP_122926796.1">
    <property type="nucleotide sequence ID" value="NZ_RHHU01000024.1"/>
</dbReference>
<dbReference type="PRINTS" id="PR00598">
    <property type="entry name" value="HTHMARR"/>
</dbReference>
<proteinExistence type="predicted"/>
<evidence type="ECO:0000259" key="4">
    <source>
        <dbReference type="PROSITE" id="PS50995"/>
    </source>
</evidence>
<dbReference type="Gene3D" id="1.10.10.10">
    <property type="entry name" value="Winged helix-like DNA-binding domain superfamily/Winged helix DNA-binding domain"/>
    <property type="match status" value="1"/>
</dbReference>
<dbReference type="PROSITE" id="PS01117">
    <property type="entry name" value="HTH_MARR_1"/>
    <property type="match status" value="1"/>
</dbReference>
<reference evidence="5 6" key="1">
    <citation type="submission" date="2018-10" db="EMBL/GenBank/DDBJ databases">
        <title>Phylogenomics of Brevibacillus.</title>
        <authorList>
            <person name="Dunlap C."/>
        </authorList>
    </citation>
    <scope>NUCLEOTIDE SEQUENCE [LARGE SCALE GENOMIC DNA]</scope>
    <source>
        <strain evidence="5 6">JCM 15774</strain>
    </source>
</reference>
<dbReference type="InterPro" id="IPR000835">
    <property type="entry name" value="HTH_MarR-typ"/>
</dbReference>
<accession>A0A3M8CV17</accession>
<evidence type="ECO:0000313" key="6">
    <source>
        <dbReference type="Proteomes" id="UP000269573"/>
    </source>
</evidence>
<dbReference type="Proteomes" id="UP000269573">
    <property type="component" value="Unassembled WGS sequence"/>
</dbReference>
<dbReference type="Pfam" id="PF01047">
    <property type="entry name" value="MarR"/>
    <property type="match status" value="1"/>
</dbReference>
<gene>
    <name evidence="5" type="ORF">EDM59_29015</name>
</gene>
<dbReference type="InterPro" id="IPR023187">
    <property type="entry name" value="Tscrpt_reg_MarR-type_CS"/>
</dbReference>
<dbReference type="PANTHER" id="PTHR42756:SF1">
    <property type="entry name" value="TRANSCRIPTIONAL REPRESSOR OF EMRAB OPERON"/>
    <property type="match status" value="1"/>
</dbReference>
<dbReference type="PANTHER" id="PTHR42756">
    <property type="entry name" value="TRANSCRIPTIONAL REGULATOR, MARR"/>
    <property type="match status" value="1"/>
</dbReference>